<dbReference type="Gene3D" id="1.20.1280.250">
    <property type="match status" value="1"/>
</dbReference>
<dbReference type="InterPro" id="IPR010841">
    <property type="entry name" value="EF-G-binding_N"/>
</dbReference>
<dbReference type="STRING" id="1631871.FOL01_0040"/>
<feature type="domain" description="Elongation factor G-binding protein C-terminal treble-clef zinc-finger" evidence="2">
    <location>
        <begin position="99"/>
        <end position="201"/>
    </location>
</feature>
<protein>
    <submittedName>
        <fullName evidence="3">Fibronectin-binding protein</fullName>
    </submittedName>
</protein>
<dbReference type="RefSeq" id="WP_075268763.1">
    <property type="nucleotide sequence ID" value="NZ_CP014332.1"/>
</dbReference>
<keyword evidence="4" id="KW-1185">Reference proteome</keyword>
<organism evidence="3 4">
    <name type="scientific">Weissella jogaejeotgali</name>
    <dbReference type="NCBI Taxonomy" id="1631871"/>
    <lineage>
        <taxon>Bacteria</taxon>
        <taxon>Bacillati</taxon>
        <taxon>Bacillota</taxon>
        <taxon>Bacilli</taxon>
        <taxon>Lactobacillales</taxon>
        <taxon>Lactobacillaceae</taxon>
        <taxon>Weissella</taxon>
    </lineage>
</organism>
<sequence length="214" mass="25201">MTLTMQPYQYMKINEIVYNLVHQYQAVNDLSTVAALQELAAEEIHETIPGNYPEIDQLLTNIMDRRLRHRATEKMVRELKPFVVPFVEPNKKQIAQVFRKTKKLTLPDLTVVDWRDYTFFAWNDIATQRKYILYYEDEQLLGLVGDVSSPVVKGYCAICHHEENVSMFLALNKRRGDGRYTKKGNYICVDSLQCNRNLHERNFFDKFVTTIKKQ</sequence>
<dbReference type="Proteomes" id="UP000185473">
    <property type="component" value="Chromosome"/>
</dbReference>
<dbReference type="InterPro" id="IPR032330">
    <property type="entry name" value="EF-G-binding_C"/>
</dbReference>
<gene>
    <name evidence="3" type="ORF">FOL01_0040</name>
</gene>
<dbReference type="Pfam" id="PF07299">
    <property type="entry name" value="EF-G-binding_N"/>
    <property type="match status" value="1"/>
</dbReference>
<dbReference type="KEGG" id="wjo:FOL01_0040"/>
<proteinExistence type="predicted"/>
<dbReference type="InterPro" id="IPR038344">
    <property type="entry name" value="EF-G_N_sf"/>
</dbReference>
<accession>A0A1L6R8M5</accession>
<name>A0A1L6R8M5_9LACO</name>
<dbReference type="Pfam" id="PF16571">
    <property type="entry name" value="FBP_C"/>
    <property type="match status" value="1"/>
</dbReference>
<reference evidence="3 4" key="1">
    <citation type="submission" date="2016-02" db="EMBL/GenBank/DDBJ databases">
        <title>Complete Genome Sequence of Weissella jogaejeotgali FOL01.</title>
        <authorList>
            <person name="Lee J.-H."/>
            <person name="Ku H.-J."/>
        </authorList>
    </citation>
    <scope>NUCLEOTIDE SEQUENCE [LARGE SCALE GENOMIC DNA]</scope>
    <source>
        <strain evidence="3 4">FOL01</strain>
    </source>
</reference>
<feature type="domain" description="Elongation factor G-binding protein N-terminal" evidence="1">
    <location>
        <begin position="5"/>
        <end position="86"/>
    </location>
</feature>
<evidence type="ECO:0000259" key="2">
    <source>
        <dbReference type="Pfam" id="PF16571"/>
    </source>
</evidence>
<evidence type="ECO:0000313" key="4">
    <source>
        <dbReference type="Proteomes" id="UP000185473"/>
    </source>
</evidence>
<dbReference type="OrthoDB" id="1891078at2"/>
<dbReference type="AlphaFoldDB" id="A0A1L6R8M5"/>
<evidence type="ECO:0000313" key="3">
    <source>
        <dbReference type="EMBL" id="APS40899.1"/>
    </source>
</evidence>
<dbReference type="EMBL" id="CP014332">
    <property type="protein sequence ID" value="APS40899.1"/>
    <property type="molecule type" value="Genomic_DNA"/>
</dbReference>
<evidence type="ECO:0000259" key="1">
    <source>
        <dbReference type="Pfam" id="PF07299"/>
    </source>
</evidence>
<dbReference type="CDD" id="cd16342">
    <property type="entry name" value="FusC_FusB"/>
    <property type="match status" value="1"/>
</dbReference>